<evidence type="ECO:0000313" key="3">
    <source>
        <dbReference type="Proteomes" id="UP001165363"/>
    </source>
</evidence>
<dbReference type="EMBL" id="JAMGBD010000001">
    <property type="protein sequence ID" value="MCL6683904.1"/>
    <property type="molecule type" value="Genomic_DNA"/>
</dbReference>
<dbReference type="Gene3D" id="2.60.450.10">
    <property type="entry name" value="Lipopolysaccharide (LPS) transport protein A like domain"/>
    <property type="match status" value="1"/>
</dbReference>
<evidence type="ECO:0000256" key="1">
    <source>
        <dbReference type="SAM" id="Phobius"/>
    </source>
</evidence>
<comment type="caution">
    <text evidence="2">The sequence shown here is derived from an EMBL/GenBank/DDBJ whole genome shotgun (WGS) entry which is preliminary data.</text>
</comment>
<dbReference type="RefSeq" id="WP_249848025.1">
    <property type="nucleotide sequence ID" value="NZ_JAMGBD010000001.1"/>
</dbReference>
<dbReference type="NCBIfam" id="TIGR04409">
    <property type="entry name" value="LptC_YrbK"/>
    <property type="match status" value="1"/>
</dbReference>
<keyword evidence="1" id="KW-0472">Membrane</keyword>
<sequence>MSEAAIRKHDMKRNWAEPGSQHDRLVRLAKIGLPIVAVAFLLILAIAPFDQRGGDVSFILDKKGVDKAAERMRIETARYTGEDNKGNKFEITANRAIQPTSDQPIVNIEGMMARLSLGQGPLVVAANQGRYDLDSHMVDVNGPVRVVGPAGYRLETRDVNFDLKQQTMQSHGPVTGAMNLGQFQANKLSADLRERKVVLDGGARLKIIQGAVR</sequence>
<dbReference type="Pfam" id="PF06835">
    <property type="entry name" value="LptC"/>
    <property type="match status" value="1"/>
</dbReference>
<name>A0ABT0RMM8_9SPHN</name>
<dbReference type="InterPro" id="IPR010664">
    <property type="entry name" value="LipoPS_assembly_LptC-rel"/>
</dbReference>
<reference evidence="2" key="1">
    <citation type="submission" date="2022-05" db="EMBL/GenBank/DDBJ databases">
        <authorList>
            <person name="Jo J.-H."/>
            <person name="Im W.-T."/>
        </authorList>
    </citation>
    <scope>NUCLEOTIDE SEQUENCE</scope>
    <source>
        <strain evidence="2">SE158</strain>
    </source>
</reference>
<gene>
    <name evidence="2" type="primary">lptC</name>
    <name evidence="2" type="ORF">LZ536_08315</name>
</gene>
<feature type="transmembrane region" description="Helical" evidence="1">
    <location>
        <begin position="31"/>
        <end position="49"/>
    </location>
</feature>
<keyword evidence="3" id="KW-1185">Reference proteome</keyword>
<accession>A0ABT0RMM8</accession>
<dbReference type="Proteomes" id="UP001165363">
    <property type="component" value="Unassembled WGS sequence"/>
</dbReference>
<keyword evidence="1" id="KW-1133">Transmembrane helix</keyword>
<evidence type="ECO:0000313" key="2">
    <source>
        <dbReference type="EMBL" id="MCL6683904.1"/>
    </source>
</evidence>
<protein>
    <submittedName>
        <fullName evidence="2">LPS export ABC transporter periplasmic protein LptC</fullName>
    </submittedName>
</protein>
<keyword evidence="1" id="KW-0812">Transmembrane</keyword>
<organism evidence="2 3">
    <name type="scientific">Sphingomonas alba</name>
    <dbReference type="NCBI Taxonomy" id="2908208"/>
    <lineage>
        <taxon>Bacteria</taxon>
        <taxon>Pseudomonadati</taxon>
        <taxon>Pseudomonadota</taxon>
        <taxon>Alphaproteobacteria</taxon>
        <taxon>Sphingomonadales</taxon>
        <taxon>Sphingomonadaceae</taxon>
        <taxon>Sphingomonas</taxon>
    </lineage>
</organism>
<proteinExistence type="predicted"/>
<dbReference type="InterPro" id="IPR026265">
    <property type="entry name" value="LptC"/>
</dbReference>